<feature type="region of interest" description="Disordered" evidence="1">
    <location>
        <begin position="96"/>
        <end position="172"/>
    </location>
</feature>
<keyword evidence="2" id="KW-0812">Transmembrane</keyword>
<accession>A0ABD2CZH5</accession>
<sequence length="275" mass="32181">MNNTLISGLTNESTCNYHPMLKDFRVSTERDSIRMQTGPFLRFLTIFVYLHRASTRETNVESIATTIDFEPATETPDIQKGTAKIIVHTHVLSLGTNDNFHGKKRKKEEAKRKEKKKMSIQRRNPLVSSRRSRYYRRGYNKKPEDDVPDYMDDHDDHDDHHDHDEEDDHGDMKAISQPKVDYWAGYYDFLINEGSYKFWAVFQLATAALLIYSGFAALYYAKVNPPTTDEDYDDIFRRRRRKRYALSPSALDRPFSGLDDVTFQRILDAIAREIH</sequence>
<organism evidence="3 4">
    <name type="scientific">Vespula maculifrons</name>
    <name type="common">Eastern yellow jacket</name>
    <name type="synonym">Wasp</name>
    <dbReference type="NCBI Taxonomy" id="7453"/>
    <lineage>
        <taxon>Eukaryota</taxon>
        <taxon>Metazoa</taxon>
        <taxon>Ecdysozoa</taxon>
        <taxon>Arthropoda</taxon>
        <taxon>Hexapoda</taxon>
        <taxon>Insecta</taxon>
        <taxon>Pterygota</taxon>
        <taxon>Neoptera</taxon>
        <taxon>Endopterygota</taxon>
        <taxon>Hymenoptera</taxon>
        <taxon>Apocrita</taxon>
        <taxon>Aculeata</taxon>
        <taxon>Vespoidea</taxon>
        <taxon>Vespidae</taxon>
        <taxon>Vespinae</taxon>
        <taxon>Vespula</taxon>
    </lineage>
</organism>
<dbReference type="Proteomes" id="UP001607303">
    <property type="component" value="Unassembled WGS sequence"/>
</dbReference>
<comment type="caution">
    <text evidence="3">The sequence shown here is derived from an EMBL/GenBank/DDBJ whole genome shotgun (WGS) entry which is preliminary data.</text>
</comment>
<dbReference type="EMBL" id="JAYRBN010000009">
    <property type="protein sequence ID" value="KAL2750549.1"/>
    <property type="molecule type" value="Genomic_DNA"/>
</dbReference>
<dbReference type="AlphaFoldDB" id="A0ABD2CZH5"/>
<keyword evidence="2" id="KW-0472">Membrane</keyword>
<feature type="transmembrane region" description="Helical" evidence="2">
    <location>
        <begin position="198"/>
        <end position="221"/>
    </location>
</feature>
<feature type="compositionally biased region" description="Basic residues" evidence="1">
    <location>
        <begin position="130"/>
        <end position="140"/>
    </location>
</feature>
<name>A0ABD2CZH5_VESMC</name>
<keyword evidence="2" id="KW-1133">Transmembrane helix</keyword>
<evidence type="ECO:0000313" key="3">
    <source>
        <dbReference type="EMBL" id="KAL2750549.1"/>
    </source>
</evidence>
<proteinExistence type="predicted"/>
<evidence type="ECO:0000256" key="2">
    <source>
        <dbReference type="SAM" id="Phobius"/>
    </source>
</evidence>
<reference evidence="3 4" key="1">
    <citation type="journal article" date="2024" name="Ann. Entomol. Soc. Am.">
        <title>Genomic analyses of the southern and eastern yellowjacket wasps (Hymenoptera: Vespidae) reveal evolutionary signatures of social life.</title>
        <authorList>
            <person name="Catto M.A."/>
            <person name="Caine P.B."/>
            <person name="Orr S.E."/>
            <person name="Hunt B.G."/>
            <person name="Goodisman M.A.D."/>
        </authorList>
    </citation>
    <scope>NUCLEOTIDE SEQUENCE [LARGE SCALE GENOMIC DNA]</scope>
    <source>
        <strain evidence="3">232</strain>
        <tissue evidence="3">Head and thorax</tissue>
    </source>
</reference>
<feature type="compositionally biased region" description="Acidic residues" evidence="1">
    <location>
        <begin position="146"/>
        <end position="156"/>
    </location>
</feature>
<evidence type="ECO:0000256" key="1">
    <source>
        <dbReference type="SAM" id="MobiDB-lite"/>
    </source>
</evidence>
<keyword evidence="4" id="KW-1185">Reference proteome</keyword>
<protein>
    <submittedName>
        <fullName evidence="3">Uncharacterized protein</fullName>
    </submittedName>
</protein>
<gene>
    <name evidence="3" type="ORF">V1477_001119</name>
</gene>
<evidence type="ECO:0000313" key="4">
    <source>
        <dbReference type="Proteomes" id="UP001607303"/>
    </source>
</evidence>